<organism evidence="1 2">
    <name type="scientific">candidate division WOR-3 bacterium</name>
    <dbReference type="NCBI Taxonomy" id="2052148"/>
    <lineage>
        <taxon>Bacteria</taxon>
        <taxon>Bacteria division WOR-3</taxon>
    </lineage>
</organism>
<evidence type="ECO:0000313" key="1">
    <source>
        <dbReference type="EMBL" id="MBM3332849.1"/>
    </source>
</evidence>
<comment type="caution">
    <text evidence="1">The sequence shown here is derived from an EMBL/GenBank/DDBJ whole genome shotgun (WGS) entry which is preliminary data.</text>
</comment>
<dbReference type="AlphaFoldDB" id="A0A938BUB9"/>
<reference evidence="1" key="1">
    <citation type="submission" date="2019-03" db="EMBL/GenBank/DDBJ databases">
        <title>Lake Tanganyika Metagenome-Assembled Genomes (MAGs).</title>
        <authorList>
            <person name="Tran P."/>
        </authorList>
    </citation>
    <scope>NUCLEOTIDE SEQUENCE</scope>
    <source>
        <strain evidence="1">K_DeepCast_150m_m2_040</strain>
    </source>
</reference>
<accession>A0A938BUB9</accession>
<sequence length="61" mass="6935">MSKVKNEVIAMIERLPDDAGIADIMAELYFRLKVETGLKELDEGKGITQTVARDRLKKWLS</sequence>
<name>A0A938BUB9_UNCW3</name>
<gene>
    <name evidence="1" type="ORF">FJY68_13545</name>
</gene>
<proteinExistence type="predicted"/>
<dbReference type="Proteomes" id="UP000779900">
    <property type="component" value="Unassembled WGS sequence"/>
</dbReference>
<evidence type="ECO:0000313" key="2">
    <source>
        <dbReference type="Proteomes" id="UP000779900"/>
    </source>
</evidence>
<protein>
    <submittedName>
        <fullName evidence="1">Uncharacterized protein</fullName>
    </submittedName>
</protein>
<dbReference type="EMBL" id="VGIR01000151">
    <property type="protein sequence ID" value="MBM3332849.1"/>
    <property type="molecule type" value="Genomic_DNA"/>
</dbReference>